<organism evidence="2 3">
    <name type="scientific">Synechococcus phage S-WAM1</name>
    <dbReference type="NCBI Taxonomy" id="1815521"/>
    <lineage>
        <taxon>Viruses</taxon>
        <taxon>Duplodnaviria</taxon>
        <taxon>Heunggongvirae</taxon>
        <taxon>Uroviricota</taxon>
        <taxon>Caudoviricetes</taxon>
        <taxon>Pantevenvirales</taxon>
        <taxon>Kyanoviridae</taxon>
        <taxon>Sokavirus</taxon>
        <taxon>Sokavirus swam1</taxon>
    </lineage>
</organism>
<sequence length="137" mass="15649">MSVRIVRMQNGEDVIADVYEMREGKDGPPLAYKLDRPYTFVIQRPQSLFEEVQYTDEPTTLDQLDVQFEAFVPFSKEPHVFLPIQSVSFIYSPIDQMVDKYQELTANHAQIDVIEERSESVPDGEDDGTGRGTVDSD</sequence>
<dbReference type="Gene3D" id="2.30.30.100">
    <property type="match status" value="1"/>
</dbReference>
<evidence type="ECO:0000256" key="1">
    <source>
        <dbReference type="SAM" id="MobiDB-lite"/>
    </source>
</evidence>
<dbReference type="EMBL" id="KU686210">
    <property type="protein sequence ID" value="AOV61628.1"/>
    <property type="molecule type" value="Genomic_DNA"/>
</dbReference>
<dbReference type="Proteomes" id="UP000204364">
    <property type="component" value="Segment"/>
</dbReference>
<keyword evidence="3" id="KW-1185">Reference proteome</keyword>
<name>A0A1D8KSG8_9CAUD</name>
<gene>
    <name evidence="2" type="ORF">P090810_155</name>
</gene>
<evidence type="ECO:0000313" key="3">
    <source>
        <dbReference type="Proteomes" id="UP000204364"/>
    </source>
</evidence>
<proteinExistence type="predicted"/>
<dbReference type="OrthoDB" id="29156at10239"/>
<feature type="region of interest" description="Disordered" evidence="1">
    <location>
        <begin position="115"/>
        <end position="137"/>
    </location>
</feature>
<evidence type="ECO:0000313" key="2">
    <source>
        <dbReference type="EMBL" id="AOV61628.1"/>
    </source>
</evidence>
<reference evidence="2 3" key="1">
    <citation type="journal article" date="2016" name="Virology">
        <title>The genomic content and context of auxiliary metabolic genes in marine cyanomyoviruses.</title>
        <authorList>
            <person name="Crummett L.T."/>
            <person name="Puxty R.J."/>
            <person name="Weihe C."/>
            <person name="Marston M.F."/>
            <person name="Martiny J.B."/>
        </authorList>
    </citation>
    <scope>NUCLEOTIDE SEQUENCE [LARGE SCALE GENOMIC DNA]</scope>
    <source>
        <strain evidence="2">0810PA09</strain>
    </source>
</reference>
<protein>
    <submittedName>
        <fullName evidence="2">Uncharacterized protein</fullName>
    </submittedName>
</protein>
<accession>A0A1D8KSG8</accession>
<dbReference type="KEGG" id="vg:30310108"/>
<dbReference type="RefSeq" id="YP_009325144.1">
    <property type="nucleotide sequence ID" value="NC_031944.1"/>
</dbReference>
<dbReference type="GeneID" id="30310108"/>